<dbReference type="GO" id="GO:0006366">
    <property type="term" value="P:transcription by RNA polymerase II"/>
    <property type="evidence" value="ECO:0007669"/>
    <property type="project" value="InterPro"/>
</dbReference>
<feature type="region of interest" description="Disordered" evidence="2">
    <location>
        <begin position="50"/>
        <end position="78"/>
    </location>
</feature>
<sequence length="702" mass="77828">MDDDISSNSFKNIRNFDFGSADDDLEAVQKEFLSSNAKPAATVIRRSKAPVVFSSSEEQKAQPNDASDKIAVDSAVSDQKPMSSSRILDFAQRMSEAVKEFEVKEKKTIADKYSDNSVLVEASVPKSSSQTKPKKLSLFAQRRLAKQAQSIEPSSAYSKSNYIKSEATFLPKLMAPVPEHALSEPVAAPQFQPRESGFPEIPVDFDAKKPAEYQGETKDAQGVSEIYRQTAQSNNEKKSSSNDNAWSDIRKQISVENTTRINSMSQTEIIEAQEEIKTMLSGETIQRLMRRKKQAKDAKEKFSNTAEISAEIKDNQAVADTKVEKCFSKQVRFADKHEADEISDSDCRYGYGLSAPPPPPPAEWVDQDGIVDKKAASAVIDVDNNDTGIDSEFYSEMKRKYFPSEMVEEAKLAWILGHGQAKSPMEQAVLKSRKSNAEEVAAKIRASRGTDESGDIDEQDPLSKPVSQIRFAFDGQIMTEEQMGISTMAGLHHHGENPDKPGYTIPELLHLSRSTVPAQRSVATSTLACILHKINVGGWDVPQSVEIYVGLLDWQAELYFAQGVADTSKTCRAESAVALWTWIVEMSRYKSLVRLATGSQMEQAQGSSLPGPEIEILPKPVVAQGELVSRTFKAFDAILTTSFMDNVYQAIDHSTMAEQQLTLLAECIKCLASMSEEFGQRVCEHSKLIVLLQNRYPFMMNK</sequence>
<evidence type="ECO:0000259" key="4">
    <source>
        <dbReference type="Pfam" id="PF08621"/>
    </source>
</evidence>
<evidence type="ECO:0000259" key="3">
    <source>
        <dbReference type="Pfam" id="PF08620"/>
    </source>
</evidence>
<feature type="compositionally biased region" description="Polar residues" evidence="2">
    <location>
        <begin position="53"/>
        <end position="65"/>
    </location>
</feature>
<evidence type="ECO:0000313" key="5">
    <source>
        <dbReference type="EMBL" id="KAJ1642145.1"/>
    </source>
</evidence>
<comment type="similarity">
    <text evidence="1">Belongs to the RPAP1 family.</text>
</comment>
<organism evidence="5 6">
    <name type="scientific">Coemansia asiatica</name>
    <dbReference type="NCBI Taxonomy" id="1052880"/>
    <lineage>
        <taxon>Eukaryota</taxon>
        <taxon>Fungi</taxon>
        <taxon>Fungi incertae sedis</taxon>
        <taxon>Zoopagomycota</taxon>
        <taxon>Kickxellomycotina</taxon>
        <taxon>Kickxellomycetes</taxon>
        <taxon>Kickxellales</taxon>
        <taxon>Kickxellaceae</taxon>
        <taxon>Coemansia</taxon>
    </lineage>
</organism>
<dbReference type="EMBL" id="JANBOH010000469">
    <property type="protein sequence ID" value="KAJ1642145.1"/>
    <property type="molecule type" value="Genomic_DNA"/>
</dbReference>
<evidence type="ECO:0000313" key="6">
    <source>
        <dbReference type="Proteomes" id="UP001145021"/>
    </source>
</evidence>
<name>A0A9W8CGG3_9FUNG</name>
<accession>A0A9W8CGG3</accession>
<dbReference type="InterPro" id="IPR013929">
    <property type="entry name" value="RPAP1_C"/>
</dbReference>
<feature type="domain" description="RPAP1 C-terminal" evidence="3">
    <location>
        <begin position="468"/>
        <end position="534"/>
    </location>
</feature>
<dbReference type="InterPro" id="IPR013930">
    <property type="entry name" value="RPAP1_N"/>
</dbReference>
<protein>
    <recommendedName>
        <fullName evidence="7">RNA polymerase II-associated protein 1 N-terminal domain-containing protein</fullName>
    </recommendedName>
</protein>
<feature type="domain" description="RPAP1 N-terminal" evidence="4">
    <location>
        <begin position="251"/>
        <end position="294"/>
    </location>
</feature>
<gene>
    <name evidence="5" type="ORF">LPJ64_005980</name>
</gene>
<dbReference type="PANTHER" id="PTHR21483:SF18">
    <property type="entry name" value="RNA POLYMERASE II-ASSOCIATED PROTEIN 1"/>
    <property type="match status" value="1"/>
</dbReference>
<dbReference type="AlphaFoldDB" id="A0A9W8CGG3"/>
<dbReference type="PANTHER" id="PTHR21483">
    <property type="entry name" value="RNA POLYMERASE II-ASSOCIATED PROTEIN 1"/>
    <property type="match status" value="1"/>
</dbReference>
<dbReference type="Pfam" id="PF08621">
    <property type="entry name" value="RPAP1_N"/>
    <property type="match status" value="1"/>
</dbReference>
<dbReference type="Pfam" id="PF08620">
    <property type="entry name" value="RPAP1_C"/>
    <property type="match status" value="1"/>
</dbReference>
<evidence type="ECO:0008006" key="7">
    <source>
        <dbReference type="Google" id="ProtNLM"/>
    </source>
</evidence>
<keyword evidence="6" id="KW-1185">Reference proteome</keyword>
<dbReference type="InterPro" id="IPR039913">
    <property type="entry name" value="RPAP1/Rba50"/>
</dbReference>
<comment type="caution">
    <text evidence="5">The sequence shown here is derived from an EMBL/GenBank/DDBJ whole genome shotgun (WGS) entry which is preliminary data.</text>
</comment>
<evidence type="ECO:0000256" key="1">
    <source>
        <dbReference type="ARBA" id="ARBA00009953"/>
    </source>
</evidence>
<evidence type="ECO:0000256" key="2">
    <source>
        <dbReference type="SAM" id="MobiDB-lite"/>
    </source>
</evidence>
<proteinExistence type="inferred from homology"/>
<reference evidence="5" key="1">
    <citation type="submission" date="2022-07" db="EMBL/GenBank/DDBJ databases">
        <title>Phylogenomic reconstructions and comparative analyses of Kickxellomycotina fungi.</title>
        <authorList>
            <person name="Reynolds N.K."/>
            <person name="Stajich J.E."/>
            <person name="Barry K."/>
            <person name="Grigoriev I.V."/>
            <person name="Crous P."/>
            <person name="Smith M.E."/>
        </authorList>
    </citation>
    <scope>NUCLEOTIDE SEQUENCE</scope>
    <source>
        <strain evidence="5">NBRC 105413</strain>
    </source>
</reference>
<dbReference type="Proteomes" id="UP001145021">
    <property type="component" value="Unassembled WGS sequence"/>
</dbReference>